<dbReference type="AlphaFoldDB" id="Q7VJU6"/>
<keyword evidence="1" id="KW-0732">Signal</keyword>
<dbReference type="KEGG" id="hhe:HH_0147"/>
<protein>
    <recommendedName>
        <fullName evidence="4">Autotransporter domain-containing protein</fullName>
    </recommendedName>
</protein>
<dbReference type="InterPro" id="IPR032811">
    <property type="entry name" value="Put_conjugal_transfer"/>
</dbReference>
<feature type="chain" id="PRO_5004292846" description="Autotransporter domain-containing protein" evidence="1">
    <location>
        <begin position="18"/>
        <end position="580"/>
    </location>
</feature>
<dbReference type="HOGENOM" id="CLU_036483_0_0_7"/>
<keyword evidence="3" id="KW-1185">Reference proteome</keyword>
<organism evidence="2 3">
    <name type="scientific">Helicobacter hepaticus (strain ATCC 51449 / 3B1)</name>
    <dbReference type="NCBI Taxonomy" id="235279"/>
    <lineage>
        <taxon>Bacteria</taxon>
        <taxon>Pseudomonadati</taxon>
        <taxon>Campylobacterota</taxon>
        <taxon>Epsilonproteobacteria</taxon>
        <taxon>Campylobacterales</taxon>
        <taxon>Helicobacteraceae</taxon>
        <taxon>Helicobacter</taxon>
    </lineage>
</organism>
<gene>
    <name evidence="2" type="ordered locus">HH_0147</name>
</gene>
<dbReference type="OrthoDB" id="5365913at2"/>
<name>Q7VJU6_HELHP</name>
<dbReference type="Proteomes" id="UP000002495">
    <property type="component" value="Chromosome"/>
</dbReference>
<dbReference type="EMBL" id="AE017125">
    <property type="protein sequence ID" value="AAP76744.1"/>
    <property type="molecule type" value="Genomic_DNA"/>
</dbReference>
<evidence type="ECO:0008006" key="4">
    <source>
        <dbReference type="Google" id="ProtNLM"/>
    </source>
</evidence>
<accession>Q7VJU6</accession>
<dbReference type="Pfam" id="PF13729">
    <property type="entry name" value="TraF_2"/>
    <property type="match status" value="1"/>
</dbReference>
<dbReference type="RefSeq" id="WP_011114990.1">
    <property type="nucleotide sequence ID" value="NC_004917.1"/>
</dbReference>
<evidence type="ECO:0000313" key="3">
    <source>
        <dbReference type="Proteomes" id="UP000002495"/>
    </source>
</evidence>
<sequence length="580" mass="61055">MKQIILGMLCIAISSFALEFGSMGQVSAGIGGAGVALKDSAWGLYYNPALLGADRRAKVGYSFGAQIKEQNLAQVATIDVDNLNNLPTTLNEQIMSGGGASVTIGGTAVDGALGGALNALIPNPQTPGTITATDLSNLLTSLDSTTTACTTFANCATTISGNINLANKLKDKLIEAANKGGSPLIGNIISGIDASNLGDVLNGLDQAGSTADIADKILESAGKLTLTKGADSVIDKLLNDFGIINRALNNNDVNFSSQNGFVFQIAGDKKQRRIESDKVGSIDIQEVDTGRGAVGLGVFASAFSNASLTLDSVRNQLIFDLGGKYYLASISGDNISLESGKTQQDFDNNSIMSSQAQHTLNANALALVEVPLGYGHTLFTPLGDINIGIAGKFMHTMSYGKNINFSVGNVPDVDINKNDITTGYVFGADIGLLYTPRFMKNFNLGLVVKNINNPVIKTHNGQDFTIHRQVRAGVSYEMLNFLTFAFDADILPNDTLSLSSPQSQFLGGGVMANFKFIDLRLGAMQDIRSNAGEGLILTGGINLLGFLDVAVQYGLGQNITLYDTNLSNYMSVRVGGQFSF</sequence>
<reference evidence="2 3" key="1">
    <citation type="journal article" date="2003" name="Proc. Natl. Acad. Sci. U.S.A.">
        <title>The complete genome sequence of the carcinogenic bacterium Helicobacter hepaticus.</title>
        <authorList>
            <person name="Suerbaum S."/>
            <person name="Josenhans C."/>
            <person name="Sterzenbach T."/>
            <person name="Drescher B."/>
            <person name="Brandt P."/>
            <person name="Bell M."/>
            <person name="Droege M."/>
            <person name="Fartmann B."/>
            <person name="Fischer H.-P."/>
            <person name="Ge Z."/>
            <person name="Hoerster A."/>
            <person name="Holland R."/>
            <person name="Klein K."/>
            <person name="Koenig J."/>
            <person name="Macko L."/>
            <person name="Mendz G.L."/>
            <person name="Nyakatura G."/>
            <person name="Schauer D.B."/>
            <person name="Shen Z."/>
            <person name="Weber J."/>
            <person name="Frosch M."/>
            <person name="Fox J.G."/>
        </authorList>
    </citation>
    <scope>NUCLEOTIDE SEQUENCE [LARGE SCALE GENOMIC DNA]</scope>
    <source>
        <strain evidence="3">ATCC 51449 / 3B1</strain>
    </source>
</reference>
<evidence type="ECO:0000313" key="2">
    <source>
        <dbReference type="EMBL" id="AAP76744.1"/>
    </source>
</evidence>
<feature type="signal peptide" evidence="1">
    <location>
        <begin position="1"/>
        <end position="17"/>
    </location>
</feature>
<dbReference type="eggNOG" id="COG2067">
    <property type="taxonomic scope" value="Bacteria"/>
</dbReference>
<proteinExistence type="predicted"/>
<evidence type="ECO:0000256" key="1">
    <source>
        <dbReference type="SAM" id="SignalP"/>
    </source>
</evidence>